<dbReference type="InterPro" id="IPR011604">
    <property type="entry name" value="PDDEXK-like_dom_sf"/>
</dbReference>
<dbReference type="InterPro" id="IPR027417">
    <property type="entry name" value="P-loop_NTPase"/>
</dbReference>
<dbReference type="InterPro" id="IPR014017">
    <property type="entry name" value="DNA_helicase_UvrD-like_C"/>
</dbReference>
<dbReference type="STRING" id="887929.HMP0721_1168"/>
<dbReference type="InterPro" id="IPR011335">
    <property type="entry name" value="Restrct_endonuc-II-like"/>
</dbReference>
<evidence type="ECO:0000256" key="8">
    <source>
        <dbReference type="ARBA" id="ARBA00023125"/>
    </source>
</evidence>
<dbReference type="GO" id="GO:0016887">
    <property type="term" value="F:ATP hydrolysis activity"/>
    <property type="evidence" value="ECO:0007669"/>
    <property type="project" value="RHEA"/>
</dbReference>
<organism evidence="17 18">
    <name type="scientific">Pseudoramibacter alactolyticus ATCC 23263</name>
    <dbReference type="NCBI Taxonomy" id="887929"/>
    <lineage>
        <taxon>Bacteria</taxon>
        <taxon>Bacillati</taxon>
        <taxon>Bacillota</taxon>
        <taxon>Clostridia</taxon>
        <taxon>Eubacteriales</taxon>
        <taxon>Eubacteriaceae</taxon>
        <taxon>Pseudoramibacter</taxon>
    </lineage>
</organism>
<dbReference type="GO" id="GO:0033202">
    <property type="term" value="C:DNA helicase complex"/>
    <property type="evidence" value="ECO:0007669"/>
    <property type="project" value="TreeGrafter"/>
</dbReference>
<evidence type="ECO:0000256" key="4">
    <source>
        <dbReference type="ARBA" id="ARBA00022801"/>
    </source>
</evidence>
<evidence type="ECO:0000313" key="18">
    <source>
        <dbReference type="Proteomes" id="UP000004754"/>
    </source>
</evidence>
<dbReference type="Pfam" id="PF00580">
    <property type="entry name" value="UvrD-helicase"/>
    <property type="match status" value="1"/>
</dbReference>
<dbReference type="Proteomes" id="UP000004754">
    <property type="component" value="Unassembled WGS sequence"/>
</dbReference>
<proteinExistence type="predicted"/>
<evidence type="ECO:0000256" key="2">
    <source>
        <dbReference type="ARBA" id="ARBA00022741"/>
    </source>
</evidence>
<keyword evidence="6" id="KW-0269">Exonuclease</keyword>
<evidence type="ECO:0000259" key="15">
    <source>
        <dbReference type="PROSITE" id="PS51198"/>
    </source>
</evidence>
<evidence type="ECO:0000256" key="1">
    <source>
        <dbReference type="ARBA" id="ARBA00022722"/>
    </source>
</evidence>
<reference evidence="17 18" key="1">
    <citation type="submission" date="2010-12" db="EMBL/GenBank/DDBJ databases">
        <authorList>
            <person name="Muzny D."/>
            <person name="Qin X."/>
            <person name="Deng J."/>
            <person name="Jiang H."/>
            <person name="Liu Y."/>
            <person name="Qu J."/>
            <person name="Song X.-Z."/>
            <person name="Zhang L."/>
            <person name="Thornton R."/>
            <person name="Coyle M."/>
            <person name="Francisco L."/>
            <person name="Jackson L."/>
            <person name="Javaid M."/>
            <person name="Korchina V."/>
            <person name="Kovar C."/>
            <person name="Mata R."/>
            <person name="Mathew T."/>
            <person name="Ngo R."/>
            <person name="Nguyen L."/>
            <person name="Nguyen N."/>
            <person name="Okwuonu G."/>
            <person name="Ongeri F."/>
            <person name="Pham C."/>
            <person name="Simmons D."/>
            <person name="Wilczek-Boney K."/>
            <person name="Hale W."/>
            <person name="Jakkamsetti A."/>
            <person name="Pham P."/>
            <person name="Ruth R."/>
            <person name="San Lucas F."/>
            <person name="Warren J."/>
            <person name="Zhang J."/>
            <person name="Zhao Z."/>
            <person name="Zhou C."/>
            <person name="Zhu D."/>
            <person name="Lee S."/>
            <person name="Bess C."/>
            <person name="Blankenburg K."/>
            <person name="Forbes L."/>
            <person name="Fu Q."/>
            <person name="Gubbala S."/>
            <person name="Hirani K."/>
            <person name="Jayaseelan J.C."/>
            <person name="Lara F."/>
            <person name="Munidasa M."/>
            <person name="Palculict T."/>
            <person name="Patil S."/>
            <person name="Pu L.-L."/>
            <person name="Saada N."/>
            <person name="Tang L."/>
            <person name="Weissenberger G."/>
            <person name="Zhu Y."/>
            <person name="Hemphill L."/>
            <person name="Shang Y."/>
            <person name="Youmans B."/>
            <person name="Ayvaz T."/>
            <person name="Ross M."/>
            <person name="Santibanez J."/>
            <person name="Aqrawi P."/>
            <person name="Gross S."/>
            <person name="Joshi V."/>
            <person name="Fowler G."/>
            <person name="Nazareth L."/>
            <person name="Reid J."/>
            <person name="Worley K."/>
            <person name="Petrosino J."/>
            <person name="Highlander S."/>
            <person name="Gibbs R."/>
        </authorList>
    </citation>
    <scope>NUCLEOTIDE SEQUENCE [LARGE SCALE GENOMIC DNA]</scope>
    <source>
        <strain evidence="17 18">ATCC 23263</strain>
    </source>
</reference>
<dbReference type="GO" id="GO:0003677">
    <property type="term" value="F:DNA binding"/>
    <property type="evidence" value="ECO:0007669"/>
    <property type="project" value="UniProtKB-KW"/>
</dbReference>
<dbReference type="GO" id="GO:0005829">
    <property type="term" value="C:cytosol"/>
    <property type="evidence" value="ECO:0007669"/>
    <property type="project" value="TreeGrafter"/>
</dbReference>
<keyword evidence="8" id="KW-0238">DNA-binding</keyword>
<evidence type="ECO:0000256" key="9">
    <source>
        <dbReference type="ARBA" id="ARBA00023204"/>
    </source>
</evidence>
<dbReference type="NCBIfam" id="TIGR02785">
    <property type="entry name" value="addA_Gpos"/>
    <property type="match status" value="1"/>
</dbReference>
<evidence type="ECO:0000256" key="5">
    <source>
        <dbReference type="ARBA" id="ARBA00022806"/>
    </source>
</evidence>
<dbReference type="InterPro" id="IPR014016">
    <property type="entry name" value="UvrD-like_ATP-bd"/>
</dbReference>
<keyword evidence="2 14" id="KW-0547">Nucleotide-binding</keyword>
<dbReference type="Pfam" id="PF12705">
    <property type="entry name" value="PDDEXK_1"/>
    <property type="match status" value="1"/>
</dbReference>
<evidence type="ECO:0000256" key="3">
    <source>
        <dbReference type="ARBA" id="ARBA00022763"/>
    </source>
</evidence>
<dbReference type="RefSeq" id="WP_006598592.1">
    <property type="nucleotide sequence ID" value="NZ_GL622359.1"/>
</dbReference>
<evidence type="ECO:0000256" key="6">
    <source>
        <dbReference type="ARBA" id="ARBA00022839"/>
    </source>
</evidence>
<dbReference type="Pfam" id="PF13361">
    <property type="entry name" value="UvrD_C"/>
    <property type="match status" value="1"/>
</dbReference>
<dbReference type="Gene3D" id="3.40.50.300">
    <property type="entry name" value="P-loop containing nucleotide triphosphate hydrolases"/>
    <property type="match status" value="4"/>
</dbReference>
<keyword evidence="9" id="KW-0234">DNA repair</keyword>
<evidence type="ECO:0000256" key="14">
    <source>
        <dbReference type="PROSITE-ProRule" id="PRU00560"/>
    </source>
</evidence>
<feature type="domain" description="UvrD-like helicase C-terminal" evidence="16">
    <location>
        <begin position="478"/>
        <end position="765"/>
    </location>
</feature>
<accession>E6MGN5</accession>
<dbReference type="SUPFAM" id="SSF52980">
    <property type="entry name" value="Restriction endonuclease-like"/>
    <property type="match status" value="1"/>
</dbReference>
<dbReference type="SUPFAM" id="SSF52540">
    <property type="entry name" value="P-loop containing nucleoside triphosphate hydrolases"/>
    <property type="match status" value="1"/>
</dbReference>
<dbReference type="GO" id="GO:0004527">
    <property type="term" value="F:exonuclease activity"/>
    <property type="evidence" value="ECO:0007669"/>
    <property type="project" value="UniProtKB-KW"/>
</dbReference>
<dbReference type="AlphaFoldDB" id="E6MGN5"/>
<protein>
    <recommendedName>
        <fullName evidence="12">DNA 3'-5' helicase</fullName>
        <ecNumber evidence="12">5.6.2.4</ecNumber>
    </recommendedName>
</protein>
<comment type="catalytic activity">
    <reaction evidence="11">
        <text>Couples ATP hydrolysis with the unwinding of duplex DNA by translocating in the 3'-5' direction.</text>
        <dbReference type="EC" id="5.6.2.4"/>
    </reaction>
</comment>
<dbReference type="PANTHER" id="PTHR11070">
    <property type="entry name" value="UVRD / RECB / PCRA DNA HELICASE FAMILY MEMBER"/>
    <property type="match status" value="1"/>
</dbReference>
<keyword evidence="4 14" id="KW-0378">Hydrolase</keyword>
<sequence length="1178" mass="133230">MQWTTEQEAAISSRHQNLLVSAAAGSGKTALLIERIRRLVVDEDVDVDSLLVLTFTRAAAGEMRERLSTALSEALMACTDADKRRRLSNQLRRLSGASIETIHAFCGDLVREFFQEVDADPNDRIGDDVELDRLQDEAMTAVFEERYLEIPEDGETAFSKLVDAYGDSKGDEDLRTLVLDLWRFLGTLKDPDSWCQKAIDQLKVAPESFEESAWGEAQKASIRSLIESVCQEITQIQSMIADYPGFEKPMSSLQKDLDKLLDLKNHLADEWQVFQQALQTFKFDSYSGSKEDKETSNKIKDLRTATIKPIKDLVKQFKRPLPEMLEDLQAMAAPMTALIDLTKAFDTEFARLKKEREMLDFHDIERYAQAILANDTIAVTLQKRYIQVFIDEYQDTNAVQEAILSRVRRADNYFMVGDVKQSIYRFRQADPTIFIEKYQRFQKQGRAADRLITLGQNFRSNQGIIDCVNDVFSRIMSPELGEIAYDDEAALICGLADSTHPAEPAELHVLQASASNHIEAEARYIAGRIHEMVGKEQWIAKEGVSRPLRYRDIGVLMRSVSSKGETVARILADAGIPTYFDAGASYYQSIEIIVFLNLIRVIDNYQQDLPLLSVMRSPIGRFSDEELAAIRIGAKNRPFYQSLEAAAETKTALGQKARMFLDHLERWRKFAYTQSVADFLWRLYLETGYYTAVGALPGGEQRQKNLRVLLQRASDYQTATLHGVFQFPDYAQPLTKRRQGDVMTPSILSENDDVVRIMTIHKSKGLEFPVVFLADCGKGANLKNATGKVHFHQKLGICPKWIDPSAKLYHDTLATTLVQEQVKTESLSEEIRLLYVAMTRAMAKLIMVGSVTDLEKEKERWEKPCMVGNLKKGRQGSGVSYLDWLMMACYRPGAAQNSVSPALKIKIEEETTREAVTQERPIQQLELSSKQLQEIKRRLSWHYQSAGRPAPSKLSVTQVEHLRENPDRGADALIEIPERMAKPAFMEAAGLRHWQPSELGSGIHTLLQRIDLDGIRACGGDTAQIADAVRAEAARLAELGILEAALVKALDLRPVVRLMGSPIGKRLLQAVTCRRELPFNLAVPGRRINPIYGEETVLLQGMIDCCFIEDDRWILLDYKTDRWHSQEARDRLIARYQIQIDFYEQALAAITGRPVAEKYLLFITMGEAVRLSPAEKTI</sequence>
<evidence type="ECO:0000259" key="16">
    <source>
        <dbReference type="PROSITE" id="PS51217"/>
    </source>
</evidence>
<dbReference type="InterPro" id="IPR038726">
    <property type="entry name" value="PDDEXK_AddAB-type"/>
</dbReference>
<keyword evidence="7 14" id="KW-0067">ATP-binding</keyword>
<comment type="caution">
    <text evidence="17">The sequence shown here is derived from an EMBL/GenBank/DDBJ whole genome shotgun (WGS) entry which is preliminary data.</text>
</comment>
<dbReference type="GO" id="GO:0006302">
    <property type="term" value="P:double-strand break repair"/>
    <property type="evidence" value="ECO:0007669"/>
    <property type="project" value="InterPro"/>
</dbReference>
<dbReference type="eggNOG" id="COG1074">
    <property type="taxonomic scope" value="Bacteria"/>
</dbReference>
<evidence type="ECO:0000256" key="13">
    <source>
        <dbReference type="ARBA" id="ARBA00048988"/>
    </source>
</evidence>
<dbReference type="HOGENOM" id="CLU_001114_3_1_9"/>
<dbReference type="InterPro" id="IPR000212">
    <property type="entry name" value="DNA_helicase_UvrD/REP"/>
</dbReference>
<evidence type="ECO:0000313" key="17">
    <source>
        <dbReference type="EMBL" id="EFV01775.1"/>
    </source>
</evidence>
<dbReference type="GO" id="GO:0043138">
    <property type="term" value="F:3'-5' DNA helicase activity"/>
    <property type="evidence" value="ECO:0007669"/>
    <property type="project" value="UniProtKB-EC"/>
</dbReference>
<dbReference type="GO" id="GO:0005524">
    <property type="term" value="F:ATP binding"/>
    <property type="evidence" value="ECO:0007669"/>
    <property type="project" value="UniProtKB-UniRule"/>
</dbReference>
<keyword evidence="3" id="KW-0227">DNA damage</keyword>
<dbReference type="EC" id="5.6.2.4" evidence="12"/>
<dbReference type="PANTHER" id="PTHR11070:SF48">
    <property type="entry name" value="ATP-DEPENDENT HELICASE_NUCLEASE SUBUNIT A"/>
    <property type="match status" value="1"/>
</dbReference>
<dbReference type="PROSITE" id="PS51217">
    <property type="entry name" value="UVRD_HELICASE_CTER"/>
    <property type="match status" value="1"/>
</dbReference>
<evidence type="ECO:0000256" key="11">
    <source>
        <dbReference type="ARBA" id="ARBA00034617"/>
    </source>
</evidence>
<name>E6MGN5_9FIRM</name>
<evidence type="ECO:0000256" key="10">
    <source>
        <dbReference type="ARBA" id="ARBA00023235"/>
    </source>
</evidence>
<dbReference type="GO" id="GO:0000725">
    <property type="term" value="P:recombinational repair"/>
    <property type="evidence" value="ECO:0007669"/>
    <property type="project" value="TreeGrafter"/>
</dbReference>
<keyword evidence="18" id="KW-1185">Reference proteome</keyword>
<evidence type="ECO:0000256" key="7">
    <source>
        <dbReference type="ARBA" id="ARBA00022840"/>
    </source>
</evidence>
<gene>
    <name evidence="17" type="primary">addA</name>
    <name evidence="17" type="ORF">HMP0721_1168</name>
</gene>
<dbReference type="OrthoDB" id="9810135at2"/>
<evidence type="ECO:0000256" key="12">
    <source>
        <dbReference type="ARBA" id="ARBA00034808"/>
    </source>
</evidence>
<keyword evidence="5 14" id="KW-0347">Helicase</keyword>
<keyword evidence="10" id="KW-0413">Isomerase</keyword>
<keyword evidence="1" id="KW-0540">Nuclease</keyword>
<comment type="catalytic activity">
    <reaction evidence="13">
        <text>ATP + H2O = ADP + phosphate + H(+)</text>
        <dbReference type="Rhea" id="RHEA:13065"/>
        <dbReference type="ChEBI" id="CHEBI:15377"/>
        <dbReference type="ChEBI" id="CHEBI:15378"/>
        <dbReference type="ChEBI" id="CHEBI:30616"/>
        <dbReference type="ChEBI" id="CHEBI:43474"/>
        <dbReference type="ChEBI" id="CHEBI:456216"/>
        <dbReference type="EC" id="5.6.2.4"/>
    </reaction>
</comment>
<dbReference type="PROSITE" id="PS51198">
    <property type="entry name" value="UVRD_HELICASE_ATP_BIND"/>
    <property type="match status" value="1"/>
</dbReference>
<feature type="domain" description="UvrD-like helicase ATP-binding" evidence="15">
    <location>
        <begin position="1"/>
        <end position="461"/>
    </location>
</feature>
<dbReference type="Gene3D" id="3.90.320.10">
    <property type="match status" value="1"/>
</dbReference>
<dbReference type="EMBL" id="AEQN01000016">
    <property type="protein sequence ID" value="EFV01775.1"/>
    <property type="molecule type" value="Genomic_DNA"/>
</dbReference>
<feature type="binding site" evidence="14">
    <location>
        <begin position="22"/>
        <end position="29"/>
    </location>
    <ligand>
        <name>ATP</name>
        <dbReference type="ChEBI" id="CHEBI:30616"/>
    </ligand>
</feature>
<dbReference type="Gene3D" id="1.10.486.10">
    <property type="entry name" value="PCRA, domain 4"/>
    <property type="match status" value="1"/>
</dbReference>
<dbReference type="InterPro" id="IPR014152">
    <property type="entry name" value="AddA"/>
</dbReference>